<dbReference type="GO" id="GO:0000722">
    <property type="term" value="P:telomere maintenance via recombination"/>
    <property type="evidence" value="ECO:0007669"/>
    <property type="project" value="TreeGrafter"/>
</dbReference>
<dbReference type="Pfam" id="PF05729">
    <property type="entry name" value="NACHT"/>
    <property type="match status" value="1"/>
</dbReference>
<dbReference type="SMART" id="SM00320">
    <property type="entry name" value="WD40"/>
    <property type="match status" value="7"/>
</dbReference>
<dbReference type="InterPro" id="IPR052652">
    <property type="entry name" value="Telomerase_Complex_Comp"/>
</dbReference>
<evidence type="ECO:0000313" key="3">
    <source>
        <dbReference type="Proteomes" id="UP000226357"/>
    </source>
</evidence>
<dbReference type="PANTHER" id="PTHR44791">
    <property type="entry name" value="TELOMERASE PROTEIN COMPONENT 1 TEP1"/>
    <property type="match status" value="1"/>
</dbReference>
<dbReference type="Gene3D" id="3.40.50.300">
    <property type="entry name" value="P-loop containing nucleotide triphosphate hydrolases"/>
    <property type="match status" value="1"/>
</dbReference>
<protein>
    <recommendedName>
        <fullName evidence="1">NACHT domain-containing protein</fullName>
    </recommendedName>
</protein>
<organism evidence="2 3">
    <name type="scientific">Bacillus cereus</name>
    <dbReference type="NCBI Taxonomy" id="1396"/>
    <lineage>
        <taxon>Bacteria</taxon>
        <taxon>Bacillati</taxon>
        <taxon>Bacillota</taxon>
        <taxon>Bacilli</taxon>
        <taxon>Bacillales</taxon>
        <taxon>Bacillaceae</taxon>
        <taxon>Bacillus</taxon>
        <taxon>Bacillus cereus group</taxon>
    </lineage>
</organism>
<dbReference type="Proteomes" id="UP000226357">
    <property type="component" value="Unassembled WGS sequence"/>
</dbReference>
<name>A0AA44QBH7_BACCE</name>
<dbReference type="GO" id="GO:0070034">
    <property type="term" value="F:telomerase RNA binding"/>
    <property type="evidence" value="ECO:0007669"/>
    <property type="project" value="TreeGrafter"/>
</dbReference>
<dbReference type="InterPro" id="IPR001680">
    <property type="entry name" value="WD40_rpt"/>
</dbReference>
<evidence type="ECO:0000313" key="2">
    <source>
        <dbReference type="EMBL" id="PFS02930.1"/>
    </source>
</evidence>
<feature type="domain" description="NACHT" evidence="1">
    <location>
        <begin position="257"/>
        <end position="378"/>
    </location>
</feature>
<dbReference type="SUPFAM" id="SSF50998">
    <property type="entry name" value="Quinoprotein alcohol dehydrogenase-like"/>
    <property type="match status" value="1"/>
</dbReference>
<dbReference type="PANTHER" id="PTHR44791:SF1">
    <property type="entry name" value="TELOMERASE PROTEIN COMPONENT 1"/>
    <property type="match status" value="1"/>
</dbReference>
<dbReference type="InterPro" id="IPR036322">
    <property type="entry name" value="WD40_repeat_dom_sf"/>
</dbReference>
<dbReference type="InterPro" id="IPR015943">
    <property type="entry name" value="WD40/YVTN_repeat-like_dom_sf"/>
</dbReference>
<evidence type="ECO:0000259" key="1">
    <source>
        <dbReference type="PROSITE" id="PS50837"/>
    </source>
</evidence>
<sequence>MWETIRIFVSSTFIDMSEERDWLVQHVFPKLRKKCEERKLRLVDVDLRWGIPEGKITDENLADICLEEIENCNPFFVCLLGSRYGTLAKVNEKRKAELMLQDEQHSITALEIYHRLRKMQEKKGGVLFYFRDVSPIKGVPKDVNSEGDFKKKLAELKDDIYKEVDHDLIKDYSHLYSKDEQSEFMKLNKVAFGNLVFEDLWKQIDEMYPVKHEEQMDELQQEMNQHTSYEDYKSSQFLARKQVLQDIMQHIRSHSGQPVFVTGKAGSGKSSLMAQIIKKYKEKETDTFVLPVFVGLTARTGNVKNIVRYIFEACKSRYNDIDIPNDHEDLHLLFEQLKDRKIAIFIDGLDQISDETCKDLHALLPISIPDHVQLIISAISESSHMKAIKNAFSPTQIFAVDKLEESDIKEIAQNVLQLYGKKIVPVQINSLLQNKGTANPLYLKLVIEELRYFVPKKVGNIDKQIAEYIKSLPSDLKGMIQVILDRLERDNDKNIVAHTLAFISNSRISLSEDELSEILSTMYGKQVPEFQWIISSLKNHLLSCTEKKFQTIHVYHQTIRNVIQERYCGSKKEMKKLHRHLAGYHFEKFESRGNHTLEVYDENNRSTNELLYHFMMAEQWDKVLYIISDMNYLEAQFRSQYIYRFLEDVYALHSYESIPNELKEKVEQLLLFISREKDLLVQYPELVLQQALNQCDVPYLSEEAANQAEQQTEDKFIFQLENKQHVNDQICRKLSESSEVCDVVISQDGKRVSALLVDGTWKMWKVQTAQEEIHRKLPSYMQVNAHSVLFNSGKAIFGTDKGKLYAIHIESGILMEQDDFTYDSQAIQKIAVSENEKYAVVVYDNHVVKVWSLEERKELQHYQLSSKVESIKFAASDASAMLLCEQGTVMKIGIVTREEVFVSLGKEIDRFDYVPHEERGIYANQHTVHLITGSATSEELYCDREKRPIVACTMDQNAETAAFVAHNNVHIWKNGYEKLKSIFNVASNINHISFIPNTNQLLCIQENRIIQLLDFEQNNDNSDAVYQKETIFLCDFWNEGKKFNTVCRDGSFKIWDLEIKTTLKLFKEHEKKQIQHTIISKDEKMFVTAAYKDEEHTVTLFDLDNLYEDGREKHIIKPKMEEVKVIARIKEKHLKHLSVSPDGRFLIMQDQFGIVSFTDLYQVKDEKCFSPNKFLLKVDSIISTSFSKDGSLVAVAFSDSTLRIYNLHTKAELFQGKSMQPVKGIKLLPNNKQIICRYEKDVTVMDLSGEEQTLLKHEAPTLDVSTDENQSVASVSGDGLLKIYKEGHIMEQQVWTENESSQDDYSPRCAFLTEDLMLTTSNDQMVRFWKVGKQSIELAGEYHVPGNCHSFAWDENGNIAFADKQGKIHFVRRLHEVPVVVG</sequence>
<dbReference type="Gene3D" id="2.130.10.10">
    <property type="entry name" value="YVTN repeat-like/Quinoprotein amine dehydrogenase"/>
    <property type="match status" value="3"/>
</dbReference>
<dbReference type="Pfam" id="PF13271">
    <property type="entry name" value="DUF4062"/>
    <property type="match status" value="1"/>
</dbReference>
<dbReference type="InterPro" id="IPR011047">
    <property type="entry name" value="Quinoprotein_ADH-like_sf"/>
</dbReference>
<accession>A0AA44QBH7</accession>
<dbReference type="InterPro" id="IPR007111">
    <property type="entry name" value="NACHT_NTPase"/>
</dbReference>
<dbReference type="GO" id="GO:0003720">
    <property type="term" value="F:telomerase activity"/>
    <property type="evidence" value="ECO:0007669"/>
    <property type="project" value="TreeGrafter"/>
</dbReference>
<gene>
    <name evidence="2" type="ORF">COK38_08285</name>
</gene>
<proteinExistence type="predicted"/>
<dbReference type="EMBL" id="NVBO01000061">
    <property type="protein sequence ID" value="PFS02930.1"/>
    <property type="molecule type" value="Genomic_DNA"/>
</dbReference>
<dbReference type="RefSeq" id="WP_098523106.1">
    <property type="nucleotide sequence ID" value="NZ_NUYJ01000054.1"/>
</dbReference>
<dbReference type="SUPFAM" id="SSF50978">
    <property type="entry name" value="WD40 repeat-like"/>
    <property type="match status" value="1"/>
</dbReference>
<dbReference type="InterPro" id="IPR027417">
    <property type="entry name" value="P-loop_NTPase"/>
</dbReference>
<dbReference type="InterPro" id="IPR025139">
    <property type="entry name" value="DUF4062"/>
</dbReference>
<comment type="caution">
    <text evidence="2">The sequence shown here is derived from an EMBL/GenBank/DDBJ whole genome shotgun (WGS) entry which is preliminary data.</text>
</comment>
<dbReference type="Gene3D" id="1.25.40.370">
    <property type="match status" value="1"/>
</dbReference>
<dbReference type="SUPFAM" id="SSF52540">
    <property type="entry name" value="P-loop containing nucleoside triphosphate hydrolases"/>
    <property type="match status" value="1"/>
</dbReference>
<reference evidence="2 3" key="1">
    <citation type="submission" date="2017-09" db="EMBL/GenBank/DDBJ databases">
        <title>Large-scale bioinformatics analysis of Bacillus genomes uncovers conserved roles of natural products in bacterial physiology.</title>
        <authorList>
            <consortium name="Agbiome Team Llc"/>
            <person name="Bleich R.M."/>
            <person name="Grubbs K.J."/>
            <person name="Santa Maria K.C."/>
            <person name="Allen S.E."/>
            <person name="Farag S."/>
            <person name="Shank E.A."/>
            <person name="Bowers A."/>
        </authorList>
    </citation>
    <scope>NUCLEOTIDE SEQUENCE [LARGE SCALE GENOMIC DNA]</scope>
    <source>
        <strain evidence="2 3">AFS067272</strain>
    </source>
</reference>
<dbReference type="PROSITE" id="PS50837">
    <property type="entry name" value="NACHT"/>
    <property type="match status" value="1"/>
</dbReference>